<keyword evidence="1" id="KW-0472">Membrane</keyword>
<feature type="transmembrane region" description="Helical" evidence="1">
    <location>
        <begin position="28"/>
        <end position="47"/>
    </location>
</feature>
<evidence type="ECO:0000313" key="2">
    <source>
        <dbReference type="EMBL" id="PON52201.1"/>
    </source>
</evidence>
<reference evidence="3" key="1">
    <citation type="submission" date="2016-06" db="EMBL/GenBank/DDBJ databases">
        <title>Parallel loss of symbiosis genes in relatives of nitrogen-fixing non-legume Parasponia.</title>
        <authorList>
            <person name="Van Velzen R."/>
            <person name="Holmer R."/>
            <person name="Bu F."/>
            <person name="Rutten L."/>
            <person name="Van Zeijl A."/>
            <person name="Liu W."/>
            <person name="Santuari L."/>
            <person name="Cao Q."/>
            <person name="Sharma T."/>
            <person name="Shen D."/>
            <person name="Roswanjaya Y."/>
            <person name="Wardhani T."/>
            <person name="Kalhor M.S."/>
            <person name="Jansen J."/>
            <person name="Van den Hoogen J."/>
            <person name="Gungor B."/>
            <person name="Hartog M."/>
            <person name="Hontelez J."/>
            <person name="Verver J."/>
            <person name="Yang W.-C."/>
            <person name="Schijlen E."/>
            <person name="Repin R."/>
            <person name="Schilthuizen M."/>
            <person name="Schranz E."/>
            <person name="Heidstra R."/>
            <person name="Miyata K."/>
            <person name="Fedorova E."/>
            <person name="Kohlen W."/>
            <person name="Bisseling T."/>
            <person name="Smit S."/>
            <person name="Geurts R."/>
        </authorList>
    </citation>
    <scope>NUCLEOTIDE SEQUENCE [LARGE SCALE GENOMIC DNA]</scope>
    <source>
        <strain evidence="3">cv. WU1-14</strain>
    </source>
</reference>
<protein>
    <recommendedName>
        <fullName evidence="4">Transmembrane protein</fullName>
    </recommendedName>
</protein>
<sequence>MSSPAAPDLEAGAQLQAPGLGADGHHNMGWAGIMVAFCFAWAVNIPFMSPQVHSRLSPAFLLVSLVLLFGFTSFFVSKFVGHKYRTTVLVLERAGVFFVVTGFFVAISIPFPMCLRVITWVVYVVSFLVVVVCSYFYHRTT</sequence>
<gene>
    <name evidence="2" type="ORF">PanWU01x14_210430</name>
</gene>
<keyword evidence="1" id="KW-0812">Transmembrane</keyword>
<feature type="transmembrane region" description="Helical" evidence="1">
    <location>
        <begin position="117"/>
        <end position="137"/>
    </location>
</feature>
<feature type="transmembrane region" description="Helical" evidence="1">
    <location>
        <begin position="88"/>
        <end position="111"/>
    </location>
</feature>
<dbReference type="Proteomes" id="UP000237105">
    <property type="component" value="Unassembled WGS sequence"/>
</dbReference>
<dbReference type="EMBL" id="JXTB01000223">
    <property type="protein sequence ID" value="PON52201.1"/>
    <property type="molecule type" value="Genomic_DNA"/>
</dbReference>
<proteinExistence type="predicted"/>
<accession>A0A2P5BTS4</accession>
<evidence type="ECO:0000313" key="3">
    <source>
        <dbReference type="Proteomes" id="UP000237105"/>
    </source>
</evidence>
<evidence type="ECO:0008006" key="4">
    <source>
        <dbReference type="Google" id="ProtNLM"/>
    </source>
</evidence>
<keyword evidence="3" id="KW-1185">Reference proteome</keyword>
<dbReference type="AlphaFoldDB" id="A0A2P5BTS4"/>
<dbReference type="PANTHER" id="PTHR34741">
    <property type="entry name" value="IMAP FAMILY MEMBER 1, PUTATIVE-RELATED"/>
    <property type="match status" value="1"/>
</dbReference>
<keyword evidence="1" id="KW-1133">Transmembrane helix</keyword>
<dbReference type="PANTHER" id="PTHR34741:SF2">
    <property type="entry name" value="VESICLE TRANSPORT PROTEIN"/>
    <property type="match status" value="1"/>
</dbReference>
<feature type="transmembrane region" description="Helical" evidence="1">
    <location>
        <begin position="59"/>
        <end position="76"/>
    </location>
</feature>
<comment type="caution">
    <text evidence="2">The sequence shown here is derived from an EMBL/GenBank/DDBJ whole genome shotgun (WGS) entry which is preliminary data.</text>
</comment>
<organism evidence="2 3">
    <name type="scientific">Parasponia andersonii</name>
    <name type="common">Sponia andersonii</name>
    <dbReference type="NCBI Taxonomy" id="3476"/>
    <lineage>
        <taxon>Eukaryota</taxon>
        <taxon>Viridiplantae</taxon>
        <taxon>Streptophyta</taxon>
        <taxon>Embryophyta</taxon>
        <taxon>Tracheophyta</taxon>
        <taxon>Spermatophyta</taxon>
        <taxon>Magnoliopsida</taxon>
        <taxon>eudicotyledons</taxon>
        <taxon>Gunneridae</taxon>
        <taxon>Pentapetalae</taxon>
        <taxon>rosids</taxon>
        <taxon>fabids</taxon>
        <taxon>Rosales</taxon>
        <taxon>Cannabaceae</taxon>
        <taxon>Parasponia</taxon>
    </lineage>
</organism>
<evidence type="ECO:0000256" key="1">
    <source>
        <dbReference type="SAM" id="Phobius"/>
    </source>
</evidence>
<name>A0A2P5BTS4_PARAD</name>